<dbReference type="RefSeq" id="YP_009056393.1">
    <property type="nucleotide sequence ID" value="NC_024792.1"/>
</dbReference>
<keyword evidence="2" id="KW-1185">Reference proteome</keyword>
<dbReference type="OrthoDB" id="31952at10239"/>
<dbReference type="GeneID" id="20283411"/>
<dbReference type="Proteomes" id="UP000028664">
    <property type="component" value="Segment"/>
</dbReference>
<proteinExistence type="predicted"/>
<organism evidence="1 2">
    <name type="scientific">Bacillus phage Bobb</name>
    <dbReference type="NCBI Taxonomy" id="1527469"/>
    <lineage>
        <taxon>Viruses</taxon>
        <taxon>Duplodnaviria</taxon>
        <taxon>Heunggongvirae</taxon>
        <taxon>Uroviricota</taxon>
        <taxon>Caudoviricetes</taxon>
        <taxon>Herelleviridae</taxon>
        <taxon>Bastillevirinae</taxon>
        <taxon>Agatevirus</taxon>
        <taxon>Agatevirus bobb</taxon>
    </lineage>
</organism>
<sequence>MGTDWMADQMNQFGHLPEMEDFSMTDYGKIFDIDPSSVQEAIEEQPYQDNELKWLKRQLEVYRERLRTTMDTLHTLPQNTLAHIIHETGLMNDLRDDQYKSMKIDIYNKALAQHHLTDKQRRVLVNIICNQ</sequence>
<protein>
    <submittedName>
        <fullName evidence="1">Uncharacterized protein</fullName>
    </submittedName>
</protein>
<evidence type="ECO:0000313" key="2">
    <source>
        <dbReference type="Proteomes" id="UP000028664"/>
    </source>
</evidence>
<reference evidence="1 2" key="1">
    <citation type="submission" date="2014-06" db="EMBL/GenBank/DDBJ databases">
        <title>Bioinformatic genomic analysis of Bacillus phage Bobb.</title>
        <authorList>
            <person name="Lewis H.M.N."/>
            <person name="Temple L."/>
            <person name="Barth R.N."/>
            <person name="Bowles K.M."/>
            <person name="Churchin D.I."/>
            <person name="Scott-Croshaw C."/>
            <person name="Glasgow G.H."/>
            <person name="Gloe M.W."/>
            <person name="McGough T.M."/>
            <person name="Nutbrown S.A."/>
            <person name="Romulus S.R."/>
            <person name="Sanders K.A.M."/>
            <person name="Diachok C.R."/>
            <person name="Serigano J.P."/>
            <person name="Shin D."/>
            <person name="Suresh M.H."/>
            <person name="Conner A.R.N."/>
            <person name="Korba R.M."/>
            <person name="Livermore R.J."/>
            <person name="Rohlf M.B."/>
            <person name="Utterback S.D."/>
            <person name="Wilson V.E."/>
        </authorList>
    </citation>
    <scope>NUCLEOTIDE SEQUENCE [LARGE SCALE GENOMIC DNA]</scope>
</reference>
<name>A0A076GDD7_9CAUD</name>
<accession>A0A076GDD7</accession>
<dbReference type="KEGG" id="vg:20283411"/>
<dbReference type="EMBL" id="KM051843">
    <property type="protein sequence ID" value="AII28025.1"/>
    <property type="molecule type" value="Genomic_DNA"/>
</dbReference>
<evidence type="ECO:0000313" key="1">
    <source>
        <dbReference type="EMBL" id="AII28025.1"/>
    </source>
</evidence>